<name>A0A165RMH9_9AGAM</name>
<feature type="region of interest" description="Disordered" evidence="1">
    <location>
        <begin position="1"/>
        <end position="20"/>
    </location>
</feature>
<proteinExistence type="predicted"/>
<dbReference type="Proteomes" id="UP000076761">
    <property type="component" value="Unassembled WGS sequence"/>
</dbReference>
<evidence type="ECO:0000256" key="1">
    <source>
        <dbReference type="SAM" id="MobiDB-lite"/>
    </source>
</evidence>
<accession>A0A165RMH9</accession>
<gene>
    <name evidence="2" type="ORF">NEOLEDRAFT_493969</name>
</gene>
<feature type="region of interest" description="Disordered" evidence="1">
    <location>
        <begin position="106"/>
        <end position="135"/>
    </location>
</feature>
<organism evidence="2 3">
    <name type="scientific">Neolentinus lepideus HHB14362 ss-1</name>
    <dbReference type="NCBI Taxonomy" id="1314782"/>
    <lineage>
        <taxon>Eukaryota</taxon>
        <taxon>Fungi</taxon>
        <taxon>Dikarya</taxon>
        <taxon>Basidiomycota</taxon>
        <taxon>Agaricomycotina</taxon>
        <taxon>Agaricomycetes</taxon>
        <taxon>Gloeophyllales</taxon>
        <taxon>Gloeophyllaceae</taxon>
        <taxon>Neolentinus</taxon>
    </lineage>
</organism>
<feature type="compositionally biased region" description="Polar residues" evidence="1">
    <location>
        <begin position="121"/>
        <end position="135"/>
    </location>
</feature>
<dbReference type="AlphaFoldDB" id="A0A165RMH9"/>
<sequence length="229" mass="25526">MMCGCHTSRRTLGHASSGQPRQLRRVLLNGNETGNEIKSALWDERSLSDFLHCPASSSQWSNAILGPDRVEAVLPTRLERSDSHMIKPTVRRLLRRSRPVVDTTRVPGQVDSLDTGGRPSKATNGHASWSESQSLDVECSDSETRGMSPTHCLHSQVSLLKVPVNHVFSAQDTGNMSKTMLYRTISTHITIYKELGSCGPRLANRRRSSAPRFWLVMTTRSPSHWSYTS</sequence>
<keyword evidence="3" id="KW-1185">Reference proteome</keyword>
<evidence type="ECO:0000313" key="3">
    <source>
        <dbReference type="Proteomes" id="UP000076761"/>
    </source>
</evidence>
<reference evidence="2 3" key="1">
    <citation type="journal article" date="2016" name="Mol. Biol. Evol.">
        <title>Comparative Genomics of Early-Diverging Mushroom-Forming Fungi Provides Insights into the Origins of Lignocellulose Decay Capabilities.</title>
        <authorList>
            <person name="Nagy L.G."/>
            <person name="Riley R."/>
            <person name="Tritt A."/>
            <person name="Adam C."/>
            <person name="Daum C."/>
            <person name="Floudas D."/>
            <person name="Sun H."/>
            <person name="Yadav J.S."/>
            <person name="Pangilinan J."/>
            <person name="Larsson K.H."/>
            <person name="Matsuura K."/>
            <person name="Barry K."/>
            <person name="Labutti K."/>
            <person name="Kuo R."/>
            <person name="Ohm R.A."/>
            <person name="Bhattacharya S.S."/>
            <person name="Shirouzu T."/>
            <person name="Yoshinaga Y."/>
            <person name="Martin F.M."/>
            <person name="Grigoriev I.V."/>
            <person name="Hibbett D.S."/>
        </authorList>
    </citation>
    <scope>NUCLEOTIDE SEQUENCE [LARGE SCALE GENOMIC DNA]</scope>
    <source>
        <strain evidence="2 3">HHB14362 ss-1</strain>
    </source>
</reference>
<evidence type="ECO:0000313" key="2">
    <source>
        <dbReference type="EMBL" id="KZT24031.1"/>
    </source>
</evidence>
<dbReference type="EMBL" id="KV425580">
    <property type="protein sequence ID" value="KZT24031.1"/>
    <property type="molecule type" value="Genomic_DNA"/>
</dbReference>
<protein>
    <submittedName>
        <fullName evidence="2">Uncharacterized protein</fullName>
    </submittedName>
</protein>
<dbReference type="InParanoid" id="A0A165RMH9"/>